<dbReference type="EMBL" id="NIZT01000054">
    <property type="protein sequence ID" value="RBQ22668.1"/>
    <property type="molecule type" value="Genomic_DNA"/>
</dbReference>
<evidence type="ECO:0000313" key="1">
    <source>
        <dbReference type="EMBL" id="RBQ22668.1"/>
    </source>
</evidence>
<protein>
    <submittedName>
        <fullName evidence="1">Uncharacterized protein</fullName>
    </submittedName>
</protein>
<reference evidence="1 2" key="1">
    <citation type="submission" date="2018-06" db="EMBL/GenBank/DDBJ databases">
        <title>Genomic insight into two independent archaeal endosymbiosis events.</title>
        <authorList>
            <person name="Lind A.E."/>
            <person name="Lewis W.H."/>
            <person name="Spang A."/>
            <person name="Guy L."/>
            <person name="Embley M.T."/>
            <person name="Ettema T.J.G."/>
        </authorList>
    </citation>
    <scope>NUCLEOTIDE SEQUENCE [LARGE SCALE GENOMIC DNA]</scope>
    <source>
        <strain evidence="1">NOE</strain>
    </source>
</reference>
<sequence length="115" mass="13363">MGSGQHTFHTKTITEMIIDVERWSNDTNTINWLKTFDSTQYIIIDDGGGNYYIIERSEHDQLKNNLTTKQLSPEHGYEPNIQTTILGEQTTQDRQNIYQIKNPELKNNTNMVKTT</sequence>
<accession>A0A366M8W3</accession>
<comment type="caution">
    <text evidence="1">The sequence shown here is derived from an EMBL/GenBank/DDBJ whole genome shotgun (WGS) entry which is preliminary data.</text>
</comment>
<dbReference type="Proteomes" id="UP000253099">
    <property type="component" value="Unassembled WGS sequence"/>
</dbReference>
<name>A0A366M8W3_9EURY</name>
<gene>
    <name evidence="1" type="ORF">ALNOE001_16250</name>
</gene>
<keyword evidence="2" id="KW-1185">Reference proteome</keyword>
<dbReference type="AlphaFoldDB" id="A0A366M8W3"/>
<organism evidence="1 2">
    <name type="scientific">Candidatus Methanobinarius endosymbioticus</name>
    <dbReference type="NCBI Taxonomy" id="2006182"/>
    <lineage>
        <taxon>Archaea</taxon>
        <taxon>Methanobacteriati</taxon>
        <taxon>Methanobacteriota</taxon>
        <taxon>Methanomada group</taxon>
        <taxon>Methanobacteria</taxon>
        <taxon>Methanobacteriales</taxon>
        <taxon>Methanobacteriaceae</taxon>
        <taxon>Candidatus Methanobinarius</taxon>
    </lineage>
</organism>
<evidence type="ECO:0000313" key="2">
    <source>
        <dbReference type="Proteomes" id="UP000253099"/>
    </source>
</evidence>
<proteinExistence type="predicted"/>